<dbReference type="SUPFAM" id="SSF52091">
    <property type="entry name" value="SpoIIaa-like"/>
    <property type="match status" value="1"/>
</dbReference>
<dbReference type="Proteomes" id="UP000516369">
    <property type="component" value="Chromosome"/>
</dbReference>
<organism evidence="2 3">
    <name type="scientific">Defluviicoccus vanus</name>
    <dbReference type="NCBI Taxonomy" id="111831"/>
    <lineage>
        <taxon>Bacteria</taxon>
        <taxon>Pseudomonadati</taxon>
        <taxon>Pseudomonadota</taxon>
        <taxon>Alphaproteobacteria</taxon>
        <taxon>Rhodospirillales</taxon>
        <taxon>Rhodospirillaceae</taxon>
        <taxon>Defluviicoccus</taxon>
    </lineage>
</organism>
<protein>
    <submittedName>
        <fullName evidence="2">STAS/SEC14 domain-containing protein</fullName>
    </submittedName>
</protein>
<dbReference type="AlphaFoldDB" id="A0A7H1N2B6"/>
<accession>A0A7H1N2B6</accession>
<dbReference type="Gene3D" id="3.40.50.10600">
    <property type="entry name" value="SpoIIaa-like domains"/>
    <property type="match status" value="1"/>
</dbReference>
<keyword evidence="3" id="KW-1185">Reference proteome</keyword>
<dbReference type="InterPro" id="IPR021866">
    <property type="entry name" value="SpoIIAA-like"/>
</dbReference>
<dbReference type="KEGG" id="dvn:HQ394_11645"/>
<dbReference type="InterPro" id="IPR036513">
    <property type="entry name" value="STAS_dom_sf"/>
</dbReference>
<gene>
    <name evidence="2" type="ORF">HQ394_11645</name>
</gene>
<dbReference type="RefSeq" id="WP_190260364.1">
    <property type="nucleotide sequence ID" value="NZ_CP053923.1"/>
</dbReference>
<dbReference type="Pfam" id="PF11964">
    <property type="entry name" value="SpoIIAA-like"/>
    <property type="match status" value="1"/>
</dbReference>
<evidence type="ECO:0000313" key="2">
    <source>
        <dbReference type="EMBL" id="QNT69852.1"/>
    </source>
</evidence>
<reference evidence="2 3" key="1">
    <citation type="submission" date="2020-05" db="EMBL/GenBank/DDBJ databases">
        <title>Complete closed genome sequence of Defluviicoccus vanus.</title>
        <authorList>
            <person name="Bessarab I."/>
            <person name="Arumugam K."/>
            <person name="Maszenan A.M."/>
            <person name="Seviour R.J."/>
            <person name="Williams R.B."/>
        </authorList>
    </citation>
    <scope>NUCLEOTIDE SEQUENCE [LARGE SCALE GENOMIC DNA]</scope>
    <source>
        <strain evidence="2 3">Ben 114</strain>
    </source>
</reference>
<proteinExistence type="predicted"/>
<dbReference type="EMBL" id="CP053923">
    <property type="protein sequence ID" value="QNT69852.1"/>
    <property type="molecule type" value="Genomic_DNA"/>
</dbReference>
<evidence type="ECO:0000256" key="1">
    <source>
        <dbReference type="SAM" id="MobiDB-lite"/>
    </source>
</evidence>
<feature type="compositionally biased region" description="Basic and acidic residues" evidence="1">
    <location>
        <begin position="104"/>
        <end position="113"/>
    </location>
</feature>
<sequence>MIKLKADERQRILTVEVEGMISEADLDTAIEALQAAYPAIGVHVRGEERTFRMVVDWEKLEGWEKGAKTVGTLTTKLIGDAARKIAVIADTKWADEEERLADLAKKQRFDSSHHRSAPKPWSG</sequence>
<dbReference type="InterPro" id="IPR038396">
    <property type="entry name" value="SpoIIAA-like_sf"/>
</dbReference>
<evidence type="ECO:0000313" key="3">
    <source>
        <dbReference type="Proteomes" id="UP000516369"/>
    </source>
</evidence>
<name>A0A7H1N2B6_9PROT</name>
<feature type="region of interest" description="Disordered" evidence="1">
    <location>
        <begin position="104"/>
        <end position="123"/>
    </location>
</feature>